<dbReference type="SUPFAM" id="SSF47240">
    <property type="entry name" value="Ferritin-like"/>
    <property type="match status" value="1"/>
</dbReference>
<gene>
    <name evidence="1" type="ORF">PSEMO_57380</name>
</gene>
<dbReference type="InterPro" id="IPR012347">
    <property type="entry name" value="Ferritin-like"/>
</dbReference>
<protein>
    <submittedName>
        <fullName evidence="1">Uncharacterized protein</fullName>
    </submittedName>
</protein>
<reference evidence="1 2" key="1">
    <citation type="submission" date="2016-10" db="EMBL/GenBank/DDBJ databases">
        <title>Genome Sequence of Pseudomonas putida GM4FR.</title>
        <authorList>
            <person name="Poehlein A."/>
            <person name="Wemheuer F."/>
            <person name="Hollensteiner J."/>
            <person name="Wemheuer B."/>
        </authorList>
    </citation>
    <scope>NUCLEOTIDE SEQUENCE [LARGE SCALE GENOMIC DNA]</scope>
    <source>
        <strain evidence="1 2">GM4FR</strain>
    </source>
</reference>
<sequence length="82" mass="9058">MTMTDEVVKGAMAGYVFENLEIATYTVLIEAAEVAGELETVEVCRSIIKEEVAMAEWLKEHLPEVTRAFLERSADPGAVAKR</sequence>
<dbReference type="InterPro" id="IPR009078">
    <property type="entry name" value="Ferritin-like_SF"/>
</dbReference>
<name>A0A1Q9QVQ4_PSEPU</name>
<accession>A0A1Q9QVQ4</accession>
<dbReference type="Proteomes" id="UP000186736">
    <property type="component" value="Unassembled WGS sequence"/>
</dbReference>
<dbReference type="InterPro" id="IPR010287">
    <property type="entry name" value="DUF892_YciF-like"/>
</dbReference>
<comment type="caution">
    <text evidence="1">The sequence shown here is derived from an EMBL/GenBank/DDBJ whole genome shotgun (WGS) entry which is preliminary data.</text>
</comment>
<dbReference type="AlphaFoldDB" id="A0A1Q9QVQ4"/>
<proteinExistence type="predicted"/>
<dbReference type="Pfam" id="PF05974">
    <property type="entry name" value="DUF892"/>
    <property type="match status" value="1"/>
</dbReference>
<organism evidence="1 2">
    <name type="scientific">Pseudomonas putida</name>
    <name type="common">Arthrobacter siderocapsulatus</name>
    <dbReference type="NCBI Taxonomy" id="303"/>
    <lineage>
        <taxon>Bacteria</taxon>
        <taxon>Pseudomonadati</taxon>
        <taxon>Pseudomonadota</taxon>
        <taxon>Gammaproteobacteria</taxon>
        <taxon>Pseudomonadales</taxon>
        <taxon>Pseudomonadaceae</taxon>
        <taxon>Pseudomonas</taxon>
    </lineage>
</organism>
<dbReference type="EMBL" id="MKZO01000073">
    <property type="protein sequence ID" value="OLS59229.1"/>
    <property type="molecule type" value="Genomic_DNA"/>
</dbReference>
<evidence type="ECO:0000313" key="1">
    <source>
        <dbReference type="EMBL" id="OLS59229.1"/>
    </source>
</evidence>
<evidence type="ECO:0000313" key="2">
    <source>
        <dbReference type="Proteomes" id="UP000186736"/>
    </source>
</evidence>
<dbReference type="Gene3D" id="1.20.1260.10">
    <property type="match status" value="1"/>
</dbReference>